<proteinExistence type="predicted"/>
<evidence type="ECO:0000256" key="1">
    <source>
        <dbReference type="SAM" id="MobiDB-lite"/>
    </source>
</evidence>
<name>A0A0J9SHF4_PLAVI</name>
<dbReference type="EMBL" id="KQ234247">
    <property type="protein sequence ID" value="KMZ81412.1"/>
    <property type="molecule type" value="Genomic_DNA"/>
</dbReference>
<feature type="compositionally biased region" description="Low complexity" evidence="1">
    <location>
        <begin position="43"/>
        <end position="76"/>
    </location>
</feature>
<organism evidence="2 3">
    <name type="scientific">Plasmodium vivax India VII</name>
    <dbReference type="NCBI Taxonomy" id="1077284"/>
    <lineage>
        <taxon>Eukaryota</taxon>
        <taxon>Sar</taxon>
        <taxon>Alveolata</taxon>
        <taxon>Apicomplexa</taxon>
        <taxon>Aconoidasida</taxon>
        <taxon>Haemosporida</taxon>
        <taxon>Plasmodiidae</taxon>
        <taxon>Plasmodium</taxon>
        <taxon>Plasmodium (Plasmodium)</taxon>
    </lineage>
</organism>
<evidence type="ECO:0000313" key="3">
    <source>
        <dbReference type="Proteomes" id="UP000053562"/>
    </source>
</evidence>
<evidence type="ECO:0000313" key="2">
    <source>
        <dbReference type="EMBL" id="KMZ81412.1"/>
    </source>
</evidence>
<reference evidence="2 3" key="1">
    <citation type="submission" date="2011-08" db="EMBL/GenBank/DDBJ databases">
        <title>The Genome Sequence of Plasmodium vivax India VII.</title>
        <authorList>
            <consortium name="The Broad Institute Genome Sequencing Platform"/>
            <consortium name="The Broad Institute Genome Sequencing Center for Infectious Disease"/>
            <person name="Neafsey D."/>
            <person name="Carlton J."/>
            <person name="Barnwell J."/>
            <person name="Collins W."/>
            <person name="Escalante A."/>
            <person name="Mullikin J."/>
            <person name="Saul A."/>
            <person name="Guigo R."/>
            <person name="Camara F."/>
            <person name="Young S.K."/>
            <person name="Zeng Q."/>
            <person name="Gargeya S."/>
            <person name="Fitzgerald M."/>
            <person name="Haas B."/>
            <person name="Abouelleil A."/>
            <person name="Alvarado L."/>
            <person name="Arachchi H.M."/>
            <person name="Berlin A."/>
            <person name="Brown A."/>
            <person name="Chapman S.B."/>
            <person name="Chen Z."/>
            <person name="Dunbar C."/>
            <person name="Freedman E."/>
            <person name="Gearin G."/>
            <person name="Gellesch M."/>
            <person name="Goldberg J."/>
            <person name="Griggs A."/>
            <person name="Gujja S."/>
            <person name="Heiman D."/>
            <person name="Howarth C."/>
            <person name="Larson L."/>
            <person name="Lui A."/>
            <person name="MacDonald P.J.P."/>
            <person name="Montmayeur A."/>
            <person name="Murphy C."/>
            <person name="Neiman D."/>
            <person name="Pearson M."/>
            <person name="Priest M."/>
            <person name="Roberts A."/>
            <person name="Saif S."/>
            <person name="Shea T."/>
            <person name="Shenoy N."/>
            <person name="Sisk P."/>
            <person name="Stolte C."/>
            <person name="Sykes S."/>
            <person name="Wortman J."/>
            <person name="Nusbaum C."/>
            <person name="Birren B."/>
        </authorList>
    </citation>
    <scope>NUCLEOTIDE SEQUENCE [LARGE SCALE GENOMIC DNA]</scope>
    <source>
        <strain evidence="2 3">India VII</strain>
    </source>
</reference>
<feature type="region of interest" description="Disordered" evidence="1">
    <location>
        <begin position="27"/>
        <end position="89"/>
    </location>
</feature>
<dbReference type="Proteomes" id="UP000053562">
    <property type="component" value="Unassembled WGS sequence"/>
</dbReference>
<dbReference type="AlphaFoldDB" id="A0A0J9SHF4"/>
<accession>A0A0J9SHF4</accession>
<protein>
    <submittedName>
        <fullName evidence="2">Uncharacterized protein</fullName>
    </submittedName>
</protein>
<sequence>MVTREQVGTQPGKRYCVKKLILFEGEKVTQVPSRKPTSKRSSKPTIKPSIKLTNKPSIKPTTKSTTKSTIEPTSKPADLQRKSLFSHTN</sequence>
<gene>
    <name evidence="2" type="ORF">PVIIG_02839</name>
</gene>